<dbReference type="GO" id="GO:0004519">
    <property type="term" value="F:endonuclease activity"/>
    <property type="evidence" value="ECO:0007669"/>
    <property type="project" value="UniProtKB-KW"/>
</dbReference>
<evidence type="ECO:0000313" key="4">
    <source>
        <dbReference type="Proteomes" id="UP000239322"/>
    </source>
</evidence>
<keyword evidence="4" id="KW-1185">Reference proteome</keyword>
<keyword evidence="1" id="KW-0812">Transmembrane</keyword>
<protein>
    <submittedName>
        <fullName evidence="3">Endonuclease</fullName>
    </submittedName>
</protein>
<gene>
    <name evidence="3" type="ORF">C6N75_03715</name>
</gene>
<feature type="domain" description="Endonuclease/exonuclease/phosphatase" evidence="2">
    <location>
        <begin position="92"/>
        <end position="291"/>
    </location>
</feature>
<keyword evidence="3" id="KW-0540">Nuclease</keyword>
<dbReference type="EMBL" id="PVLV01000051">
    <property type="protein sequence ID" value="PRH80534.1"/>
    <property type="molecule type" value="Genomic_DNA"/>
</dbReference>
<name>A0A2S9Q1I4_9ACTN</name>
<evidence type="ECO:0000259" key="2">
    <source>
        <dbReference type="Pfam" id="PF03372"/>
    </source>
</evidence>
<proteinExistence type="predicted"/>
<dbReference type="InterPro" id="IPR036691">
    <property type="entry name" value="Endo/exonu/phosph_ase_sf"/>
</dbReference>
<sequence>MIAAAAALTAGVLLLPRVLPDAASGVGGLLETFLPWSWLVIVVLAALALLRRSAVALGAVVLPVAAWAVLFGGLLLPVTGSTAHGLVVVNHNVSDENPDPAGTARAVAGAGADLVALQELVPSAREVYARVLADRYPHHTVHGTVGLWSRYPLRGADTVAVKPAGIPEPWSRGLRAVARTPHGDVAVYVAHLPSVRLGAGGLAAKWRDESARMLGDAIAAEEVARVVLLGDLNGTAGDRGLRPLTSRLEVAERGFAFSFPAGFPVVRIDQVMARAAAVAEIRALPATGSDHRPVLGRVRWDGDRE</sequence>
<dbReference type="SUPFAM" id="SSF56219">
    <property type="entry name" value="DNase I-like"/>
    <property type="match status" value="1"/>
</dbReference>
<feature type="transmembrane region" description="Helical" evidence="1">
    <location>
        <begin position="33"/>
        <end position="50"/>
    </location>
</feature>
<comment type="caution">
    <text evidence="3">The sequence shown here is derived from an EMBL/GenBank/DDBJ whole genome shotgun (WGS) entry which is preliminary data.</text>
</comment>
<dbReference type="Proteomes" id="UP000239322">
    <property type="component" value="Unassembled WGS sequence"/>
</dbReference>
<keyword evidence="3" id="KW-0255">Endonuclease</keyword>
<accession>A0A2S9Q1I4</accession>
<keyword evidence="3" id="KW-0378">Hydrolase</keyword>
<dbReference type="OrthoDB" id="4316587at2"/>
<dbReference type="Gene3D" id="3.60.10.10">
    <property type="entry name" value="Endonuclease/exonuclease/phosphatase"/>
    <property type="match status" value="1"/>
</dbReference>
<organism evidence="3 4">
    <name type="scientific">Streptomyces solincola</name>
    <dbReference type="NCBI Taxonomy" id="2100817"/>
    <lineage>
        <taxon>Bacteria</taxon>
        <taxon>Bacillati</taxon>
        <taxon>Actinomycetota</taxon>
        <taxon>Actinomycetes</taxon>
        <taxon>Kitasatosporales</taxon>
        <taxon>Streptomycetaceae</taxon>
        <taxon>Streptomyces</taxon>
    </lineage>
</organism>
<dbReference type="InterPro" id="IPR005135">
    <property type="entry name" value="Endo/exonuclease/phosphatase"/>
</dbReference>
<dbReference type="AlphaFoldDB" id="A0A2S9Q1I4"/>
<evidence type="ECO:0000313" key="3">
    <source>
        <dbReference type="EMBL" id="PRH80534.1"/>
    </source>
</evidence>
<reference evidence="3 4" key="1">
    <citation type="submission" date="2018-03" db="EMBL/GenBank/DDBJ databases">
        <title>Novel Streptomyces sp. from soil.</title>
        <authorList>
            <person name="Tan G.Y.A."/>
            <person name="Lee Z.Y."/>
        </authorList>
    </citation>
    <scope>NUCLEOTIDE SEQUENCE [LARGE SCALE GENOMIC DNA]</scope>
    <source>
        <strain evidence="3 4">ST5x</strain>
    </source>
</reference>
<keyword evidence="1" id="KW-0472">Membrane</keyword>
<dbReference type="Pfam" id="PF03372">
    <property type="entry name" value="Exo_endo_phos"/>
    <property type="match status" value="1"/>
</dbReference>
<feature type="transmembrane region" description="Helical" evidence="1">
    <location>
        <begin position="57"/>
        <end position="76"/>
    </location>
</feature>
<evidence type="ECO:0000256" key="1">
    <source>
        <dbReference type="SAM" id="Phobius"/>
    </source>
</evidence>
<keyword evidence="1" id="KW-1133">Transmembrane helix</keyword>